<dbReference type="Ensembl" id="ENSCSAVT00000016829.1">
    <property type="protein sequence ID" value="ENSCSAVP00000016648.1"/>
    <property type="gene ID" value="ENSCSAVG00000009783.1"/>
</dbReference>
<evidence type="ECO:0000256" key="1">
    <source>
        <dbReference type="ARBA" id="ARBA00004251"/>
    </source>
</evidence>
<reference evidence="12" key="3">
    <citation type="submission" date="2025-09" db="UniProtKB">
        <authorList>
            <consortium name="Ensembl"/>
        </authorList>
    </citation>
    <scope>IDENTIFICATION</scope>
</reference>
<keyword evidence="9" id="KW-0325">Glycoprotein</keyword>
<name>H2ZGD2_CIOSA</name>
<dbReference type="Pfam" id="PF23032">
    <property type="entry name" value="GBD_ELAPOR1-like_3rd"/>
    <property type="match status" value="1"/>
</dbReference>
<dbReference type="eggNOG" id="KOG1217">
    <property type="taxonomic scope" value="Eukaryota"/>
</dbReference>
<proteinExistence type="inferred from homology"/>
<keyword evidence="13" id="KW-1185">Reference proteome</keyword>
<protein>
    <recommendedName>
        <fullName evidence="11">MRH domain-containing protein</fullName>
    </recommendedName>
</protein>
<dbReference type="Pfam" id="PF23091">
    <property type="entry name" value="TNFR_ELAPOR1_6th"/>
    <property type="match status" value="1"/>
</dbReference>
<evidence type="ECO:0000256" key="10">
    <source>
        <dbReference type="SAM" id="Phobius"/>
    </source>
</evidence>
<comment type="subcellular location">
    <subcellularLocation>
        <location evidence="1">Cell membrane</location>
        <topology evidence="1">Single-pass type I membrane protein</topology>
    </subcellularLocation>
</comment>
<dbReference type="SMART" id="SM01411">
    <property type="entry name" value="Ephrin_rec_like"/>
    <property type="match status" value="4"/>
</dbReference>
<keyword evidence="5" id="KW-0732">Signal</keyword>
<dbReference type="AlphaFoldDB" id="H2ZGD2"/>
<dbReference type="InterPro" id="IPR056607">
    <property type="entry name" value="Elapor1/2_MRH"/>
</dbReference>
<dbReference type="InterPro" id="IPR056608">
    <property type="entry name" value="Elapor1/2_GBD"/>
</dbReference>
<dbReference type="InParanoid" id="H2ZGD2"/>
<keyword evidence="4 10" id="KW-0812">Transmembrane</keyword>
<organism evidence="12 13">
    <name type="scientific">Ciona savignyi</name>
    <name type="common">Pacific transparent sea squirt</name>
    <dbReference type="NCBI Taxonomy" id="51511"/>
    <lineage>
        <taxon>Eukaryota</taxon>
        <taxon>Metazoa</taxon>
        <taxon>Chordata</taxon>
        <taxon>Tunicata</taxon>
        <taxon>Ascidiacea</taxon>
        <taxon>Phlebobranchia</taxon>
        <taxon>Cionidae</taxon>
        <taxon>Ciona</taxon>
    </lineage>
</organism>
<dbReference type="InterPro" id="IPR009011">
    <property type="entry name" value="Man6P_isomerase_rcpt-bd_dom_sf"/>
</dbReference>
<dbReference type="Proteomes" id="UP000007875">
    <property type="component" value="Unassembled WGS sequence"/>
</dbReference>
<dbReference type="STRING" id="51511.ENSCSAVP00000016648"/>
<evidence type="ECO:0000256" key="8">
    <source>
        <dbReference type="ARBA" id="ARBA00023157"/>
    </source>
</evidence>
<reference evidence="12" key="2">
    <citation type="submission" date="2025-08" db="UniProtKB">
        <authorList>
            <consortium name="Ensembl"/>
        </authorList>
    </citation>
    <scope>IDENTIFICATION</scope>
</reference>
<evidence type="ECO:0000256" key="4">
    <source>
        <dbReference type="ARBA" id="ARBA00022692"/>
    </source>
</evidence>
<evidence type="ECO:0000256" key="6">
    <source>
        <dbReference type="ARBA" id="ARBA00022989"/>
    </source>
</evidence>
<dbReference type="InterPro" id="IPR056609">
    <property type="entry name" value="Elapor1-like_3rd"/>
</dbReference>
<dbReference type="Gene3D" id="2.70.130.10">
    <property type="entry name" value="Mannose-6-phosphate receptor binding domain"/>
    <property type="match status" value="1"/>
</dbReference>
<dbReference type="GeneTree" id="ENSGT00940000171655"/>
<evidence type="ECO:0000259" key="11">
    <source>
        <dbReference type="PROSITE" id="PS51914"/>
    </source>
</evidence>
<dbReference type="SUPFAM" id="SSF50911">
    <property type="entry name" value="Mannose 6-phosphate receptor domain"/>
    <property type="match status" value="1"/>
</dbReference>
<feature type="transmembrane region" description="Helical" evidence="10">
    <location>
        <begin position="856"/>
        <end position="882"/>
    </location>
</feature>
<evidence type="ECO:0000313" key="13">
    <source>
        <dbReference type="Proteomes" id="UP000007875"/>
    </source>
</evidence>
<keyword evidence="8" id="KW-1015">Disulfide bond</keyword>
<evidence type="ECO:0000256" key="2">
    <source>
        <dbReference type="ARBA" id="ARBA00007627"/>
    </source>
</evidence>
<dbReference type="InterPro" id="IPR056606">
    <property type="entry name" value="Elapor1/2_C"/>
</dbReference>
<keyword evidence="7 10" id="KW-0472">Membrane</keyword>
<dbReference type="PROSITE" id="PS51914">
    <property type="entry name" value="MRH"/>
    <property type="match status" value="1"/>
</dbReference>
<dbReference type="PANTHER" id="PTHR22727">
    <property type="entry name" value="PROTEIN CBG13728"/>
    <property type="match status" value="1"/>
</dbReference>
<dbReference type="Pfam" id="PF23089">
    <property type="entry name" value="ELAPOR1_C"/>
    <property type="match status" value="1"/>
</dbReference>
<reference evidence="13" key="1">
    <citation type="submission" date="2003-08" db="EMBL/GenBank/DDBJ databases">
        <authorList>
            <person name="Birren B."/>
            <person name="Nusbaum C."/>
            <person name="Abebe A."/>
            <person name="Abouelleil A."/>
            <person name="Adekoya E."/>
            <person name="Ait-zahra M."/>
            <person name="Allen N."/>
            <person name="Allen T."/>
            <person name="An P."/>
            <person name="Anderson M."/>
            <person name="Anderson S."/>
            <person name="Arachchi H."/>
            <person name="Armbruster J."/>
            <person name="Bachantsang P."/>
            <person name="Baldwin J."/>
            <person name="Barry A."/>
            <person name="Bayul T."/>
            <person name="Blitshsteyn B."/>
            <person name="Bloom T."/>
            <person name="Blye J."/>
            <person name="Boguslavskiy L."/>
            <person name="Borowsky M."/>
            <person name="Boukhgalter B."/>
            <person name="Brunache A."/>
            <person name="Butler J."/>
            <person name="Calixte N."/>
            <person name="Calvo S."/>
            <person name="Camarata J."/>
            <person name="Campo K."/>
            <person name="Chang J."/>
            <person name="Cheshatsang Y."/>
            <person name="Citroen M."/>
            <person name="Collymore A."/>
            <person name="Considine T."/>
            <person name="Cook A."/>
            <person name="Cooke P."/>
            <person name="Corum B."/>
            <person name="Cuomo C."/>
            <person name="David R."/>
            <person name="Dawoe T."/>
            <person name="Degray S."/>
            <person name="Dodge S."/>
            <person name="Dooley K."/>
            <person name="Dorje P."/>
            <person name="Dorjee K."/>
            <person name="Dorris L."/>
            <person name="Duffey N."/>
            <person name="Dupes A."/>
            <person name="Elkins T."/>
            <person name="Engels R."/>
            <person name="Erickson J."/>
            <person name="Farina A."/>
            <person name="Faro S."/>
            <person name="Ferreira P."/>
            <person name="Fischer H."/>
            <person name="Fitzgerald M."/>
            <person name="Foley K."/>
            <person name="Gage D."/>
            <person name="Galagan J."/>
            <person name="Gearin G."/>
            <person name="Gnerre S."/>
            <person name="Gnirke A."/>
            <person name="Goyette A."/>
            <person name="Graham J."/>
            <person name="Grandbois E."/>
            <person name="Gyaltsen K."/>
            <person name="Hafez N."/>
            <person name="Hagopian D."/>
            <person name="Hagos B."/>
            <person name="Hall J."/>
            <person name="Hatcher B."/>
            <person name="Heller A."/>
            <person name="Higgins H."/>
            <person name="Honan T."/>
            <person name="Horn A."/>
            <person name="Houde N."/>
            <person name="Hughes L."/>
            <person name="Hulme W."/>
            <person name="Husby E."/>
            <person name="Iliev I."/>
            <person name="Jaffe D."/>
            <person name="Jones C."/>
            <person name="Kamal M."/>
            <person name="Kamat A."/>
            <person name="Kamvysselis M."/>
            <person name="Karlsson E."/>
            <person name="Kells C."/>
            <person name="Kieu A."/>
            <person name="Kisner P."/>
            <person name="Kodira C."/>
            <person name="Kulbokas E."/>
            <person name="Labutti K."/>
            <person name="Lama D."/>
            <person name="Landers T."/>
            <person name="Leger J."/>
            <person name="Levine S."/>
            <person name="Lewis D."/>
            <person name="Lewis T."/>
            <person name="Lindblad-toh K."/>
            <person name="Liu X."/>
            <person name="Lokyitsang T."/>
            <person name="Lokyitsang Y."/>
            <person name="Lucien O."/>
            <person name="Lui A."/>
            <person name="Ma L.J."/>
            <person name="Mabbitt R."/>
            <person name="Macdonald J."/>
            <person name="Maclean C."/>
            <person name="Major J."/>
            <person name="Manning J."/>
            <person name="Marabella R."/>
            <person name="Maru K."/>
            <person name="Matthews C."/>
            <person name="Mauceli E."/>
            <person name="Mccarthy M."/>
            <person name="Mcdonough S."/>
            <person name="Mcghee T."/>
            <person name="Meldrim J."/>
            <person name="Meneus L."/>
            <person name="Mesirov J."/>
            <person name="Mihalev A."/>
            <person name="Mihova T."/>
            <person name="Mikkelsen T."/>
            <person name="Mlenga V."/>
            <person name="Moru K."/>
            <person name="Mozes J."/>
            <person name="Mulrain L."/>
            <person name="Munson G."/>
            <person name="Naylor J."/>
            <person name="Newes C."/>
            <person name="Nguyen C."/>
            <person name="Nguyen N."/>
            <person name="Nguyen T."/>
            <person name="Nicol R."/>
            <person name="Nielsen C."/>
            <person name="Nizzari M."/>
            <person name="Norbu C."/>
            <person name="Norbu N."/>
            <person name="O'donnell P."/>
            <person name="Okoawo O."/>
            <person name="O'leary S."/>
            <person name="Omotosho B."/>
            <person name="O'neill K."/>
            <person name="Osman S."/>
            <person name="Parker S."/>
            <person name="Perrin D."/>
            <person name="Phunkhang P."/>
            <person name="Piqani B."/>
            <person name="Purcell S."/>
            <person name="Rachupka T."/>
            <person name="Ramasamy U."/>
            <person name="Rameau R."/>
            <person name="Ray V."/>
            <person name="Raymond C."/>
            <person name="Retta R."/>
            <person name="Richardson S."/>
            <person name="Rise C."/>
            <person name="Rodriguez J."/>
            <person name="Rogers J."/>
            <person name="Rogov P."/>
            <person name="Rutman M."/>
            <person name="Schupbach R."/>
            <person name="Seaman C."/>
            <person name="Settipalli S."/>
            <person name="Sharpe T."/>
            <person name="Sheridan J."/>
            <person name="Sherpa N."/>
            <person name="Shi J."/>
            <person name="Smirnov S."/>
            <person name="Smith C."/>
            <person name="Sougnez C."/>
            <person name="Spencer B."/>
            <person name="Stalker J."/>
            <person name="Stange-thomann N."/>
            <person name="Stavropoulos S."/>
            <person name="Stetson K."/>
            <person name="Stone C."/>
            <person name="Stone S."/>
            <person name="Stubbs M."/>
            <person name="Talamas J."/>
            <person name="Tchuinga P."/>
            <person name="Tenzing P."/>
            <person name="Tesfaye S."/>
            <person name="Theodore J."/>
            <person name="Thoulutsang Y."/>
            <person name="Topham K."/>
            <person name="Towey S."/>
            <person name="Tsamla T."/>
            <person name="Tsomo N."/>
            <person name="Vallee D."/>
            <person name="Vassiliev H."/>
            <person name="Venkataraman V."/>
            <person name="Vinson J."/>
            <person name="Vo A."/>
            <person name="Wade C."/>
            <person name="Wang S."/>
            <person name="Wangchuk T."/>
            <person name="Wangdi T."/>
            <person name="Whittaker C."/>
            <person name="Wilkinson J."/>
            <person name="Wu Y."/>
            <person name="Wyman D."/>
            <person name="Yadav S."/>
            <person name="Yang S."/>
            <person name="Yang X."/>
            <person name="Yeager S."/>
            <person name="Yee E."/>
            <person name="Young G."/>
            <person name="Zainoun J."/>
            <person name="Zembeck L."/>
            <person name="Zimmer A."/>
            <person name="Zody M."/>
            <person name="Lander E."/>
        </authorList>
    </citation>
    <scope>NUCLEOTIDE SEQUENCE [LARGE SCALE GENOMIC DNA]</scope>
</reference>
<dbReference type="SUPFAM" id="SSF57184">
    <property type="entry name" value="Growth factor receptor domain"/>
    <property type="match status" value="2"/>
</dbReference>
<dbReference type="OMA" id="CEYISED"/>
<evidence type="ECO:0000256" key="5">
    <source>
        <dbReference type="ARBA" id="ARBA00022729"/>
    </source>
</evidence>
<dbReference type="PANTHER" id="PTHR22727:SF15">
    <property type="entry name" value="MRH DOMAIN-CONTAINING PROTEIN"/>
    <property type="match status" value="1"/>
</dbReference>
<feature type="domain" description="MRH" evidence="11">
    <location>
        <begin position="602"/>
        <end position="808"/>
    </location>
</feature>
<evidence type="ECO:0000256" key="3">
    <source>
        <dbReference type="ARBA" id="ARBA00022475"/>
    </source>
</evidence>
<sequence>YTYTDCDLDGGRWRVQVPRNPEVCQIVQPAAPLRGKDCGFACDAGSYLDLGSQECRQCPPGTYSLGSGVRFDEWDGLPKGFETYAEAVTFTQYGYHSKINNCSLSGWKPAGQYIVSNQDDCTSSLSFTVELQQKGVVSFNYQYSDPDLVFHFYVQNDMCQPFHDQTRNVFLNTTGTVSKKWSADLEPGSYILYWKTTGIMVGNKKTLNPVKISSIEITGVSYSTECHKCRSGYFAQNTGSRWCDLCPVNTFSDRGAITCNPCDTETQYSPLASSECFNRPACEQKDYFATHSPCDLNKMTNTMYKWIEPKICLDSLPQSVSLPPSGQSEPCSPCNPGFYPPDNATCLLCPPNTFSDGSHDCQPCPASTAPHYGMFNLWWQELPSNMKTSCIGLSKLDCAQKKGWEAVGDQVRTMSYESGEAYLILVMSLQGFMGKLNEKEVGRITFAFQLDCEGECQLYFMKASPSDVRNLGTNVVESWRGEQLKQTYTYSITENKHDISFTWAFQKSRGNPSDTARLFLVNVTNAVGGAADSCTQCAVGQANLSIFPGNQCIPCPKGSYIDPSSKKCVACTGNNKLKLDKTGCEPCGAGTAANSDHTQCTNNCIFHSDTTGRQYNFTGLPSTQSATTVPSFTSTGRKYNHVYNFSFCGNQGIGKAECIDNVTSANQASSDVVSGKVVGMVCRSTAVLMYGNQREYCHVMVHSQPTLFATTISDVTQASSANVTGNTGLPPILMLNSLITPNVPHRYSGEEGGEDQCPHGRHSYIHMRCDPTIADEAGVVSMQRECPDGTCDGCSFNFLWRTPMACPLCIDADYEEVAGACVHGQITTKFMWKNYPRKCRGGVVLPESKMEGCQDILFYVEIGVIGGVALLFMMCTAVCCLWKKSKKLEYKYHRLVMNSNGKNDGELPNADSCALSDSDSDYEEQSDEVVFQKKKARLFGKV</sequence>
<accession>H2ZGD2</accession>
<dbReference type="GO" id="GO:0005886">
    <property type="term" value="C:plasma membrane"/>
    <property type="evidence" value="ECO:0007669"/>
    <property type="project" value="UniProtKB-SubCell"/>
</dbReference>
<evidence type="ECO:0000313" key="12">
    <source>
        <dbReference type="Ensembl" id="ENSCSAVP00000016648.1"/>
    </source>
</evidence>
<dbReference type="InterPro" id="IPR044865">
    <property type="entry name" value="MRH_dom"/>
</dbReference>
<dbReference type="InterPro" id="IPR009030">
    <property type="entry name" value="Growth_fac_rcpt_cys_sf"/>
</dbReference>
<dbReference type="Pfam" id="PF23087">
    <property type="entry name" value="MRH_ELAPOR1_9th"/>
    <property type="match status" value="1"/>
</dbReference>
<evidence type="ECO:0000256" key="7">
    <source>
        <dbReference type="ARBA" id="ARBA00023136"/>
    </source>
</evidence>
<comment type="similarity">
    <text evidence="2">Belongs to the ELAPOR family.</text>
</comment>
<evidence type="ECO:0000256" key="9">
    <source>
        <dbReference type="ARBA" id="ARBA00023180"/>
    </source>
</evidence>
<dbReference type="InterPro" id="IPR056610">
    <property type="entry name" value="Elapor1/2_TNFR-like"/>
</dbReference>
<dbReference type="Pfam" id="PF23031">
    <property type="entry name" value="GBD_ELAPOR1"/>
    <property type="match status" value="1"/>
</dbReference>
<keyword evidence="3" id="KW-1003">Cell membrane</keyword>
<keyword evidence="6 10" id="KW-1133">Transmembrane helix</keyword>
<dbReference type="InterPro" id="IPR039181">
    <property type="entry name" value="Elapor1/2"/>
</dbReference>